<evidence type="ECO:0000313" key="2">
    <source>
        <dbReference type="Proteomes" id="UP001558713"/>
    </source>
</evidence>
<dbReference type="EMBL" id="JBANAX010000794">
    <property type="protein sequence ID" value="KAL1193201.1"/>
    <property type="molecule type" value="Genomic_DNA"/>
</dbReference>
<protein>
    <submittedName>
        <fullName evidence="1">F-box/kelch-repeat protein</fullName>
    </submittedName>
</protein>
<evidence type="ECO:0000313" key="1">
    <source>
        <dbReference type="EMBL" id="KAL1193201.1"/>
    </source>
</evidence>
<name>A0ABD1A2Z2_CARAN</name>
<sequence>MGLGDLWKTLRASKLVHYESDHLESCKRKNVKKGLLTVTLDDLLPGYKLSSSGSNMLLFWDVLGPEKLEIWCAEISLERRRELGQIWGNIEWSEAIITLDPPPPHHLHCKILLLYLSTSENFL</sequence>
<dbReference type="Proteomes" id="UP001558713">
    <property type="component" value="Unassembled WGS sequence"/>
</dbReference>
<keyword evidence="2" id="KW-1185">Reference proteome</keyword>
<reference evidence="1 2" key="1">
    <citation type="submission" date="2024-04" db="EMBL/GenBank/DDBJ databases">
        <title>Genome assembly C_amara_ONT_v2.</title>
        <authorList>
            <person name="Yant L."/>
            <person name="Moore C."/>
            <person name="Slenker M."/>
        </authorList>
    </citation>
    <scope>NUCLEOTIDE SEQUENCE [LARGE SCALE GENOMIC DNA]</scope>
    <source>
        <tissue evidence="1">Leaf</tissue>
    </source>
</reference>
<organism evidence="1 2">
    <name type="scientific">Cardamine amara subsp. amara</name>
    <dbReference type="NCBI Taxonomy" id="228776"/>
    <lineage>
        <taxon>Eukaryota</taxon>
        <taxon>Viridiplantae</taxon>
        <taxon>Streptophyta</taxon>
        <taxon>Embryophyta</taxon>
        <taxon>Tracheophyta</taxon>
        <taxon>Spermatophyta</taxon>
        <taxon>Magnoliopsida</taxon>
        <taxon>eudicotyledons</taxon>
        <taxon>Gunneridae</taxon>
        <taxon>Pentapetalae</taxon>
        <taxon>rosids</taxon>
        <taxon>malvids</taxon>
        <taxon>Brassicales</taxon>
        <taxon>Brassicaceae</taxon>
        <taxon>Cardamineae</taxon>
        <taxon>Cardamine</taxon>
    </lineage>
</organism>
<accession>A0ABD1A2Z2</accession>
<dbReference type="AlphaFoldDB" id="A0ABD1A2Z2"/>
<comment type="caution">
    <text evidence="1">The sequence shown here is derived from an EMBL/GenBank/DDBJ whole genome shotgun (WGS) entry which is preliminary data.</text>
</comment>
<gene>
    <name evidence="1" type="ORF">V5N11_003552</name>
</gene>
<proteinExistence type="predicted"/>